<protein>
    <submittedName>
        <fullName evidence="2">Peptidase M4</fullName>
    </submittedName>
</protein>
<sequence length="103" mass="11586">MNLKSFVTGIAIGAVSGYLVNEVVKSKTFISSDTVLSNVKKAFKESTDVEGSWIQQMKEDYEKFPIKAKIYRGGVTCRINDKRMQYEFIADAYTGTVLDVYPI</sequence>
<evidence type="ECO:0000259" key="1">
    <source>
        <dbReference type="Pfam" id="PF03413"/>
    </source>
</evidence>
<dbReference type="AlphaFoldDB" id="A0A8E2LDJ6"/>
<reference evidence="2 3" key="1">
    <citation type="submission" date="2017-01" db="EMBL/GenBank/DDBJ databases">
        <title>Draft genome sequence of Bacillus oleronius.</title>
        <authorList>
            <person name="Allam M."/>
        </authorList>
    </citation>
    <scope>NUCLEOTIDE SEQUENCE [LARGE SCALE GENOMIC DNA]</scope>
    <source>
        <strain evidence="2 3">DSM 9356</strain>
    </source>
</reference>
<accession>A0A8E2LDJ6</accession>
<evidence type="ECO:0000313" key="2">
    <source>
        <dbReference type="EMBL" id="OOP66304.1"/>
    </source>
</evidence>
<proteinExistence type="predicted"/>
<dbReference type="RefSeq" id="WP_071976925.1">
    <property type="nucleotide sequence ID" value="NZ_CP065424.1"/>
</dbReference>
<name>A0A8E2LDJ6_9BACI</name>
<gene>
    <name evidence="2" type="ORF">BWZ43_21635</name>
</gene>
<comment type="caution">
    <text evidence="2">The sequence shown here is derived from an EMBL/GenBank/DDBJ whole genome shotgun (WGS) entry which is preliminary data.</text>
</comment>
<evidence type="ECO:0000313" key="3">
    <source>
        <dbReference type="Proteomes" id="UP000189761"/>
    </source>
</evidence>
<organism evidence="2 3">
    <name type="scientific">Heyndrickxia oleronia</name>
    <dbReference type="NCBI Taxonomy" id="38875"/>
    <lineage>
        <taxon>Bacteria</taxon>
        <taxon>Bacillati</taxon>
        <taxon>Bacillota</taxon>
        <taxon>Bacilli</taxon>
        <taxon>Bacillales</taxon>
        <taxon>Bacillaceae</taxon>
        <taxon>Heyndrickxia</taxon>
    </lineage>
</organism>
<dbReference type="EMBL" id="MTLA01000332">
    <property type="protein sequence ID" value="OOP66304.1"/>
    <property type="molecule type" value="Genomic_DNA"/>
</dbReference>
<dbReference type="InterPro" id="IPR025711">
    <property type="entry name" value="PepSY"/>
</dbReference>
<dbReference type="Proteomes" id="UP000189761">
    <property type="component" value="Unassembled WGS sequence"/>
</dbReference>
<dbReference type="Pfam" id="PF03413">
    <property type="entry name" value="PepSY"/>
    <property type="match status" value="1"/>
</dbReference>
<feature type="domain" description="PepSY" evidence="1">
    <location>
        <begin position="30"/>
        <end position="101"/>
    </location>
</feature>
<keyword evidence="3" id="KW-1185">Reference proteome</keyword>